<comment type="caution">
    <text evidence="11">The sequence shown here is derived from an EMBL/GenBank/DDBJ whole genome shotgun (WGS) entry which is preliminary data.</text>
</comment>
<dbReference type="PANTHER" id="PTHR33129:SF1">
    <property type="entry name" value="ATP-BINDING PROTEIN"/>
    <property type="match status" value="1"/>
</dbReference>
<accession>A0A6A4DQ61</accession>
<dbReference type="EMBL" id="QXGC01000490">
    <property type="protein sequence ID" value="KAE9232933.1"/>
    <property type="molecule type" value="Genomic_DNA"/>
</dbReference>
<dbReference type="PANTHER" id="PTHR33129">
    <property type="entry name" value="PROTEIN KINASE DOMAIN-CONTAINING PROTEIN-RELATED"/>
    <property type="match status" value="1"/>
</dbReference>
<keyword evidence="4" id="KW-1133">Transmembrane helix</keyword>
<comment type="subcellular location">
    <subcellularLocation>
        <location evidence="1">Host cell</location>
    </subcellularLocation>
    <subcellularLocation>
        <location evidence="2">Secreted</location>
    </subcellularLocation>
</comment>
<dbReference type="InterPro" id="IPR052980">
    <property type="entry name" value="Crinkler_effector"/>
</dbReference>
<dbReference type="AlphaFoldDB" id="A0A6A4DQ61"/>
<dbReference type="Proteomes" id="UP000476176">
    <property type="component" value="Unassembled WGS sequence"/>
</dbReference>
<evidence type="ECO:0000256" key="4">
    <source>
        <dbReference type="SAM" id="Phobius"/>
    </source>
</evidence>
<keyword evidence="4" id="KW-0472">Membrane</keyword>
<dbReference type="InterPro" id="IPR045379">
    <property type="entry name" value="Crinkler_N"/>
</dbReference>
<evidence type="ECO:0000313" key="15">
    <source>
        <dbReference type="Proteomes" id="UP000440367"/>
    </source>
</evidence>
<dbReference type="SUPFAM" id="SSF52540">
    <property type="entry name" value="P-loop containing nucleoside triphosphate hydrolases"/>
    <property type="match status" value="1"/>
</dbReference>
<reference evidence="12 13" key="1">
    <citation type="submission" date="2018-08" db="EMBL/GenBank/DDBJ databases">
        <title>Genomic investigation of the strawberry pathogen Phytophthora fragariae indicates pathogenicity is determined by transcriptional variation in three key races.</title>
        <authorList>
            <person name="Adams T.M."/>
            <person name="Armitage A.D."/>
            <person name="Sobczyk M.K."/>
            <person name="Bates H.J."/>
            <person name="Dunwell J.M."/>
            <person name="Nellist C.F."/>
            <person name="Harrison R.J."/>
        </authorList>
    </citation>
    <scope>NUCLEOTIDE SEQUENCE [LARGE SCALE GENOMIC DNA]</scope>
    <source>
        <strain evidence="11 14">A4</strain>
        <strain evidence="10 15">BC-1</strain>
        <strain evidence="9 16">BC-23</strain>
        <strain evidence="8 13">NOV-27</strain>
        <strain evidence="6 12">NOV-9</strain>
        <strain evidence="7 17">ONT-3</strain>
    </source>
</reference>
<evidence type="ECO:0000313" key="6">
    <source>
        <dbReference type="EMBL" id="KAE8938128.1"/>
    </source>
</evidence>
<evidence type="ECO:0000256" key="3">
    <source>
        <dbReference type="ARBA" id="ARBA00022525"/>
    </source>
</evidence>
<organism evidence="11 14">
    <name type="scientific">Phytophthora fragariae</name>
    <dbReference type="NCBI Taxonomy" id="53985"/>
    <lineage>
        <taxon>Eukaryota</taxon>
        <taxon>Sar</taxon>
        <taxon>Stramenopiles</taxon>
        <taxon>Oomycota</taxon>
        <taxon>Peronosporomycetes</taxon>
        <taxon>Peronosporales</taxon>
        <taxon>Peronosporaceae</taxon>
        <taxon>Phytophthora</taxon>
    </lineage>
</organism>
<dbReference type="GO" id="GO:0043657">
    <property type="term" value="C:host cell"/>
    <property type="evidence" value="ECO:0007669"/>
    <property type="project" value="UniProtKB-SubCell"/>
</dbReference>
<protein>
    <recommendedName>
        <fullName evidence="5">Crinkler effector protein N-terminal domain-containing protein</fullName>
    </recommendedName>
</protein>
<dbReference type="EMBL" id="QXGB01000110">
    <property type="protein sequence ID" value="KAE9229954.1"/>
    <property type="molecule type" value="Genomic_DNA"/>
</dbReference>
<evidence type="ECO:0000313" key="12">
    <source>
        <dbReference type="Proteomes" id="UP000429523"/>
    </source>
</evidence>
<evidence type="ECO:0000313" key="16">
    <source>
        <dbReference type="Proteomes" id="UP000476176"/>
    </source>
</evidence>
<evidence type="ECO:0000313" key="8">
    <source>
        <dbReference type="EMBL" id="KAE9229954.1"/>
    </source>
</evidence>
<dbReference type="Proteomes" id="UP000440367">
    <property type="component" value="Unassembled WGS sequence"/>
</dbReference>
<feature type="transmembrane region" description="Helical" evidence="4">
    <location>
        <begin position="195"/>
        <end position="218"/>
    </location>
</feature>
<keyword evidence="3" id="KW-0964">Secreted</keyword>
<evidence type="ECO:0000313" key="13">
    <source>
        <dbReference type="Proteomes" id="UP000433483"/>
    </source>
</evidence>
<dbReference type="EMBL" id="QXFX01000511">
    <property type="protein sequence ID" value="KAE9113038.1"/>
    <property type="molecule type" value="Genomic_DNA"/>
</dbReference>
<dbReference type="Proteomes" id="UP000433483">
    <property type="component" value="Unassembled WGS sequence"/>
</dbReference>
<evidence type="ECO:0000256" key="2">
    <source>
        <dbReference type="ARBA" id="ARBA00004613"/>
    </source>
</evidence>
<evidence type="ECO:0000259" key="5">
    <source>
        <dbReference type="Pfam" id="PF20147"/>
    </source>
</evidence>
<name>A0A6A4DQ61_9STRA</name>
<dbReference type="EMBL" id="QXGF01000583">
    <property type="protein sequence ID" value="KAE8938128.1"/>
    <property type="molecule type" value="Genomic_DNA"/>
</dbReference>
<evidence type="ECO:0000256" key="1">
    <source>
        <dbReference type="ARBA" id="ARBA00004340"/>
    </source>
</evidence>
<keyword evidence="4" id="KW-0812">Transmembrane</keyword>
<evidence type="ECO:0000313" key="14">
    <source>
        <dbReference type="Proteomes" id="UP000437068"/>
    </source>
</evidence>
<dbReference type="Proteomes" id="UP000488956">
    <property type="component" value="Unassembled WGS sequence"/>
</dbReference>
<dbReference type="Pfam" id="PF20147">
    <property type="entry name" value="Crinkler"/>
    <property type="match status" value="1"/>
</dbReference>
<keyword evidence="13" id="KW-1185">Reference proteome</keyword>
<dbReference type="OrthoDB" id="125974at2759"/>
<dbReference type="GO" id="GO:0005576">
    <property type="term" value="C:extracellular region"/>
    <property type="evidence" value="ECO:0007669"/>
    <property type="project" value="UniProtKB-SubCell"/>
</dbReference>
<gene>
    <name evidence="11" type="ORF">PF001_g10077</name>
    <name evidence="10" type="ORF">PF002_g12203</name>
    <name evidence="9" type="ORF">PF004_g9789</name>
    <name evidence="8" type="ORF">PF005_g3676</name>
    <name evidence="6" type="ORF">PF009_g11988</name>
    <name evidence="7" type="ORF">PF010_g10232</name>
</gene>
<dbReference type="Proteomes" id="UP000429523">
    <property type="component" value="Unassembled WGS sequence"/>
</dbReference>
<evidence type="ECO:0000313" key="11">
    <source>
        <dbReference type="EMBL" id="KAE9310675.1"/>
    </source>
</evidence>
<dbReference type="EMBL" id="QXGE01000501">
    <property type="protein sequence ID" value="KAE9310675.1"/>
    <property type="molecule type" value="Genomic_DNA"/>
</dbReference>
<feature type="domain" description="Crinkler effector protein N-terminal" evidence="5">
    <location>
        <begin position="4"/>
        <end position="114"/>
    </location>
</feature>
<dbReference type="EMBL" id="QXGD01000581">
    <property type="protein sequence ID" value="KAE9233039.1"/>
    <property type="molecule type" value="Genomic_DNA"/>
</dbReference>
<evidence type="ECO:0000313" key="9">
    <source>
        <dbReference type="EMBL" id="KAE9232933.1"/>
    </source>
</evidence>
<dbReference type="Proteomes" id="UP000437068">
    <property type="component" value="Unassembled WGS sequence"/>
</dbReference>
<evidence type="ECO:0000313" key="17">
    <source>
        <dbReference type="Proteomes" id="UP000488956"/>
    </source>
</evidence>
<proteinExistence type="predicted"/>
<evidence type="ECO:0000313" key="10">
    <source>
        <dbReference type="EMBL" id="KAE9233039.1"/>
    </source>
</evidence>
<evidence type="ECO:0000313" key="7">
    <source>
        <dbReference type="EMBL" id="KAE9113038.1"/>
    </source>
</evidence>
<dbReference type="InterPro" id="IPR027417">
    <property type="entry name" value="P-loop_NTPase"/>
</dbReference>
<sequence>MTEVELGCAVYGEGSVFPVKIALNAKVSALQKAIFYEKRYNQQRKLDPSMLTLYLARKTEGEEIKWLKDDDNLANFLRGGISTEYAKMHSTWILDEDYLEENFQPGRKEIHVLMELPTQETDQRPRKKARLITAVEHTKLDAIAQVLQIEQWQDGGLELGIRDIEPDFPEYFYVRKETLDIFKIFRRQQEENRSVVFVGTPGVGKSMLVVLFAFYMALRQQKRVVLLRQLKQKGFTMLYLDPVHQQYWREEEANIADLDLLKHRDFKLCLDGFLYDDIKSKFGRLARFQLLATSAQYKMKDDDIEVLRKCIVPFWSKADLSTIGMHHQWAESDINDRFYFSGGSLYTFLAGKDFAKESINLAIVGTTAYVAELVSTQYRCTSVQQVDRLRMTTIPAQTSIENDEDYLRKYVNCGEWVCGITSQYALRKLGKAVEPSYYEKLWCIGRKIGDDALMEIAFENYVHSMARDGKKIELRVRPYDRKKQQQHTYLAVEFKANSYRNEGRDAVECEAIMQQLTGIDYWYPIDRGLVTTDSVAKLSWGAEHDAVGLIQITKFDTHKIDTDAIDKYASLVPGCARYIALVPDKETCDKFRLDPADPPTKVPLDVACIATWNL</sequence>